<dbReference type="PANTHER" id="PTHR38567">
    <property type="entry name" value="DUF4291 DOMAIN-CONTAINING PROTEIN"/>
    <property type="match status" value="1"/>
</dbReference>
<dbReference type="EMBL" id="JAMPKK010000002">
    <property type="protein sequence ID" value="MEP0863205.1"/>
    <property type="molecule type" value="Genomic_DNA"/>
</dbReference>
<dbReference type="Proteomes" id="UP001442494">
    <property type="component" value="Unassembled WGS sequence"/>
</dbReference>
<protein>
    <submittedName>
        <fullName evidence="1">DUF4291 domain-containing protein</fullName>
    </submittedName>
</protein>
<gene>
    <name evidence="1" type="ORF">NDI37_01835</name>
</gene>
<organism evidence="1 2">
    <name type="scientific">Funiculus sociatus GB2-A5</name>
    <dbReference type="NCBI Taxonomy" id="2933946"/>
    <lineage>
        <taxon>Bacteria</taxon>
        <taxon>Bacillati</taxon>
        <taxon>Cyanobacteriota</taxon>
        <taxon>Cyanophyceae</taxon>
        <taxon>Coleofasciculales</taxon>
        <taxon>Coleofasciculaceae</taxon>
        <taxon>Funiculus</taxon>
    </lineage>
</organism>
<accession>A0ABV0JID0</accession>
<proteinExistence type="predicted"/>
<reference evidence="1 2" key="1">
    <citation type="submission" date="2022-04" db="EMBL/GenBank/DDBJ databases">
        <title>Positive selection, recombination, and allopatry shape intraspecific diversity of widespread and dominant cyanobacteria.</title>
        <authorList>
            <person name="Wei J."/>
            <person name="Shu W."/>
            <person name="Hu C."/>
        </authorList>
    </citation>
    <scope>NUCLEOTIDE SEQUENCE [LARGE SCALE GENOMIC DNA]</scope>
    <source>
        <strain evidence="1 2">GB2-A5</strain>
    </source>
</reference>
<dbReference type="PANTHER" id="PTHR38567:SF1">
    <property type="entry name" value="DUF4291 DOMAIN-CONTAINING PROTEIN"/>
    <property type="match status" value="1"/>
</dbReference>
<dbReference type="Pfam" id="PF14124">
    <property type="entry name" value="DUF4291"/>
    <property type="match status" value="1"/>
</dbReference>
<dbReference type="InterPro" id="IPR025633">
    <property type="entry name" value="DUF4291"/>
</dbReference>
<evidence type="ECO:0000313" key="2">
    <source>
        <dbReference type="Proteomes" id="UP001442494"/>
    </source>
</evidence>
<evidence type="ECO:0000313" key="1">
    <source>
        <dbReference type="EMBL" id="MEP0863205.1"/>
    </source>
</evidence>
<name>A0ABV0JID0_9CYAN</name>
<sequence>MTSNKQGRVEITLLSIAQYWRIGVNLLTEHYLTQVNHWPKSGCHILAQFDNTSVVVYQAYRPAIGHFAVQHGYFGGEFSLNRMSWIKPNFLWMMYRSGWGTKAGQEVVLAIRLQRAAFDTILAAAVHSSFLPEVYSSEKDWKQAVKRSSVRLQWDPDHHPSGVKLERRTIQLGLRGELLSQYARDWIVNIEDISEFVQQQYQYVQSHNLTRLMTPYEAVYPVKQSDIAKRLRLSAIKTETSP</sequence>
<keyword evidence="2" id="KW-1185">Reference proteome</keyword>
<comment type="caution">
    <text evidence="1">The sequence shown here is derived from an EMBL/GenBank/DDBJ whole genome shotgun (WGS) entry which is preliminary data.</text>
</comment>